<reference evidence="2" key="1">
    <citation type="submission" date="2021-01" db="UniProtKB">
        <authorList>
            <consortium name="EnsemblPlants"/>
        </authorList>
    </citation>
    <scope>IDENTIFICATION</scope>
</reference>
<feature type="compositionally biased region" description="Low complexity" evidence="1">
    <location>
        <begin position="74"/>
        <end position="90"/>
    </location>
</feature>
<feature type="region of interest" description="Disordered" evidence="1">
    <location>
        <begin position="70"/>
        <end position="101"/>
    </location>
</feature>
<accession>A0A7N0RG53</accession>
<evidence type="ECO:0000256" key="1">
    <source>
        <dbReference type="SAM" id="MobiDB-lite"/>
    </source>
</evidence>
<dbReference type="EnsemblPlants" id="Kaladp0011s0066.1.v1.1">
    <property type="protein sequence ID" value="Kaladp0011s0066.1.v1.1"/>
    <property type="gene ID" value="Kaladp0011s0066.v1.1"/>
</dbReference>
<proteinExistence type="predicted"/>
<keyword evidence="3" id="KW-1185">Reference proteome</keyword>
<sequence length="118" mass="13248">MSPLCELSSLYCSFCSGGGGGDCFDCIGLFNRVGIMAMMEIELTWEQMALRIFELRLLRCTLLPLHNKGTHGASFSTSSSSSRSSSSASSDFEEEECHRKRRRFQRDSRLLETTSFRA</sequence>
<dbReference type="Gramene" id="Kaladp0011s0066.1.v1.1">
    <property type="protein sequence ID" value="Kaladp0011s0066.1.v1.1"/>
    <property type="gene ID" value="Kaladp0011s0066.v1.1"/>
</dbReference>
<evidence type="ECO:0000313" key="3">
    <source>
        <dbReference type="Proteomes" id="UP000594263"/>
    </source>
</evidence>
<dbReference type="Proteomes" id="UP000594263">
    <property type="component" value="Unplaced"/>
</dbReference>
<dbReference type="AlphaFoldDB" id="A0A7N0RG53"/>
<name>A0A7N0RG53_KALFE</name>
<protein>
    <submittedName>
        <fullName evidence="2">Uncharacterized protein</fullName>
    </submittedName>
</protein>
<organism evidence="2 3">
    <name type="scientific">Kalanchoe fedtschenkoi</name>
    <name type="common">Lavender scallops</name>
    <name type="synonym">South American air plant</name>
    <dbReference type="NCBI Taxonomy" id="63787"/>
    <lineage>
        <taxon>Eukaryota</taxon>
        <taxon>Viridiplantae</taxon>
        <taxon>Streptophyta</taxon>
        <taxon>Embryophyta</taxon>
        <taxon>Tracheophyta</taxon>
        <taxon>Spermatophyta</taxon>
        <taxon>Magnoliopsida</taxon>
        <taxon>eudicotyledons</taxon>
        <taxon>Gunneridae</taxon>
        <taxon>Pentapetalae</taxon>
        <taxon>Saxifragales</taxon>
        <taxon>Crassulaceae</taxon>
        <taxon>Kalanchoe</taxon>
    </lineage>
</organism>
<evidence type="ECO:0000313" key="2">
    <source>
        <dbReference type="EnsemblPlants" id="Kaladp0011s0066.1.v1.1"/>
    </source>
</evidence>